<dbReference type="EMBL" id="BMMZ01000008">
    <property type="protein sequence ID" value="GGL70438.1"/>
    <property type="molecule type" value="Genomic_DNA"/>
</dbReference>
<keyword evidence="3" id="KW-1185">Reference proteome</keyword>
<feature type="transmembrane region" description="Helical" evidence="1">
    <location>
        <begin position="96"/>
        <end position="116"/>
    </location>
</feature>
<feature type="transmembrane region" description="Helical" evidence="1">
    <location>
        <begin position="122"/>
        <end position="142"/>
    </location>
</feature>
<keyword evidence="1" id="KW-0812">Transmembrane</keyword>
<reference evidence="2" key="1">
    <citation type="journal article" date="2014" name="Int. J. Syst. Evol. Microbiol.">
        <title>Complete genome sequence of Corynebacterium casei LMG S-19264T (=DSM 44701T), isolated from a smear-ripened cheese.</title>
        <authorList>
            <consortium name="US DOE Joint Genome Institute (JGI-PGF)"/>
            <person name="Walter F."/>
            <person name="Albersmeier A."/>
            <person name="Kalinowski J."/>
            <person name="Ruckert C."/>
        </authorList>
    </citation>
    <scope>NUCLEOTIDE SEQUENCE</scope>
    <source>
        <strain evidence="2">CGMCC 4.7306</strain>
    </source>
</reference>
<sequence>MITLIEDLLGATILTLVLVQQLRVRRLRHIPYVGSFLTVIGTTAFVILVVKHVVTVDEALLMVCSLAVTVGLAVIRGGITRLRRDIDGTILRQGGLLTVVLWLVAIGQHIAVGLLLPAGVGLATLSLFFGASLVTQVLALDVRARNLPDRVRVGSSAPAAGSIVQ</sequence>
<evidence type="ECO:0000256" key="1">
    <source>
        <dbReference type="SAM" id="Phobius"/>
    </source>
</evidence>
<evidence type="ECO:0008006" key="4">
    <source>
        <dbReference type="Google" id="ProtNLM"/>
    </source>
</evidence>
<reference evidence="2" key="2">
    <citation type="submission" date="2020-09" db="EMBL/GenBank/DDBJ databases">
        <authorList>
            <person name="Sun Q."/>
            <person name="Zhou Y."/>
        </authorList>
    </citation>
    <scope>NUCLEOTIDE SEQUENCE</scope>
    <source>
        <strain evidence="2">CGMCC 4.7306</strain>
    </source>
</reference>
<accession>A0A917SDX6</accession>
<keyword evidence="1" id="KW-1133">Transmembrane helix</keyword>
<dbReference type="AlphaFoldDB" id="A0A917SDX6"/>
<evidence type="ECO:0000313" key="2">
    <source>
        <dbReference type="EMBL" id="GGL70438.1"/>
    </source>
</evidence>
<keyword evidence="1" id="KW-0472">Membrane</keyword>
<gene>
    <name evidence="2" type="ORF">GCM10011575_31120</name>
</gene>
<feature type="transmembrane region" description="Helical" evidence="1">
    <location>
        <begin position="30"/>
        <end position="53"/>
    </location>
</feature>
<dbReference type="Proteomes" id="UP000613840">
    <property type="component" value="Unassembled WGS sequence"/>
</dbReference>
<feature type="transmembrane region" description="Helical" evidence="1">
    <location>
        <begin position="59"/>
        <end position="75"/>
    </location>
</feature>
<comment type="caution">
    <text evidence="2">The sequence shown here is derived from an EMBL/GenBank/DDBJ whole genome shotgun (WGS) entry which is preliminary data.</text>
</comment>
<proteinExistence type="predicted"/>
<name>A0A917SDX6_9ACTN</name>
<protein>
    <recommendedName>
        <fullName evidence="4">DUF1453 domain-containing protein</fullName>
    </recommendedName>
</protein>
<organism evidence="2 3">
    <name type="scientific">Microlunatus endophyticus</name>
    <dbReference type="NCBI Taxonomy" id="1716077"/>
    <lineage>
        <taxon>Bacteria</taxon>
        <taxon>Bacillati</taxon>
        <taxon>Actinomycetota</taxon>
        <taxon>Actinomycetes</taxon>
        <taxon>Propionibacteriales</taxon>
        <taxon>Propionibacteriaceae</taxon>
        <taxon>Microlunatus</taxon>
    </lineage>
</organism>
<dbReference type="RefSeq" id="WP_188896301.1">
    <property type="nucleotide sequence ID" value="NZ_BMMZ01000008.1"/>
</dbReference>
<evidence type="ECO:0000313" key="3">
    <source>
        <dbReference type="Proteomes" id="UP000613840"/>
    </source>
</evidence>